<feature type="transmembrane region" description="Helical" evidence="1">
    <location>
        <begin position="21"/>
        <end position="43"/>
    </location>
</feature>
<evidence type="ECO:0000256" key="1">
    <source>
        <dbReference type="SAM" id="Phobius"/>
    </source>
</evidence>
<reference evidence="2 3" key="1">
    <citation type="submission" date="2020-04" db="EMBL/GenBank/DDBJ databases">
        <title>Description of novel Gluconacetobacter.</title>
        <authorList>
            <person name="Sombolestani A."/>
        </authorList>
    </citation>
    <scope>NUCLEOTIDE SEQUENCE [LARGE SCALE GENOMIC DNA]</scope>
    <source>
        <strain evidence="2 3">LMG 22058</strain>
    </source>
</reference>
<organism evidence="2 3">
    <name type="scientific">Gluconacetobacter dulcium</name>
    <dbReference type="NCBI Taxonomy" id="2729096"/>
    <lineage>
        <taxon>Bacteria</taxon>
        <taxon>Pseudomonadati</taxon>
        <taxon>Pseudomonadota</taxon>
        <taxon>Alphaproteobacteria</taxon>
        <taxon>Acetobacterales</taxon>
        <taxon>Acetobacteraceae</taxon>
        <taxon>Gluconacetobacter</taxon>
    </lineage>
</organism>
<dbReference type="AlphaFoldDB" id="A0A7W4K3E8"/>
<keyword evidence="1" id="KW-1133">Transmembrane helix</keyword>
<evidence type="ECO:0000313" key="2">
    <source>
        <dbReference type="EMBL" id="MBB2199666.1"/>
    </source>
</evidence>
<comment type="caution">
    <text evidence="2">The sequence shown here is derived from an EMBL/GenBank/DDBJ whole genome shotgun (WGS) entry which is preliminary data.</text>
</comment>
<keyword evidence="1" id="KW-0472">Membrane</keyword>
<dbReference type="RefSeq" id="WP_183010579.1">
    <property type="nucleotide sequence ID" value="NZ_JABEQP010000026.1"/>
</dbReference>
<evidence type="ECO:0000313" key="3">
    <source>
        <dbReference type="Proteomes" id="UP000530320"/>
    </source>
</evidence>
<name>A0A7W4K3E8_9PROT</name>
<feature type="transmembrane region" description="Helical" evidence="1">
    <location>
        <begin position="49"/>
        <end position="67"/>
    </location>
</feature>
<keyword evidence="1" id="KW-0812">Transmembrane</keyword>
<protein>
    <submittedName>
        <fullName evidence="2">Uncharacterized protein</fullName>
    </submittedName>
</protein>
<accession>A0A7W4K3E8</accession>
<sequence>MSDKQKADKQVHQEPTVTIPLLEVLSVAALGWLTGSFAMLLAFENAWCKMLGLVGFLWGLWTIGASIKRMIERQRHA</sequence>
<dbReference type="EMBL" id="JABEQP010000026">
    <property type="protein sequence ID" value="MBB2199666.1"/>
    <property type="molecule type" value="Genomic_DNA"/>
</dbReference>
<gene>
    <name evidence="2" type="ORF">HLH44_19915</name>
</gene>
<proteinExistence type="predicted"/>
<dbReference type="Proteomes" id="UP000530320">
    <property type="component" value="Unassembled WGS sequence"/>
</dbReference>